<dbReference type="PANTHER" id="PTHR46148">
    <property type="entry name" value="CHROMO DOMAIN-CONTAINING PROTEIN"/>
    <property type="match status" value="1"/>
</dbReference>
<dbReference type="InterPro" id="IPR036397">
    <property type="entry name" value="RNaseH_sf"/>
</dbReference>
<dbReference type="InterPro" id="IPR056924">
    <property type="entry name" value="SH3_Tf2-1"/>
</dbReference>
<organism evidence="2 3">
    <name type="scientific">Gossypium australe</name>
    <dbReference type="NCBI Taxonomy" id="47621"/>
    <lineage>
        <taxon>Eukaryota</taxon>
        <taxon>Viridiplantae</taxon>
        <taxon>Streptophyta</taxon>
        <taxon>Embryophyta</taxon>
        <taxon>Tracheophyta</taxon>
        <taxon>Spermatophyta</taxon>
        <taxon>Magnoliopsida</taxon>
        <taxon>eudicotyledons</taxon>
        <taxon>Gunneridae</taxon>
        <taxon>Pentapetalae</taxon>
        <taxon>rosids</taxon>
        <taxon>malvids</taxon>
        <taxon>Malvales</taxon>
        <taxon>Malvaceae</taxon>
        <taxon>Malvoideae</taxon>
        <taxon>Gossypium</taxon>
    </lineage>
</organism>
<dbReference type="PANTHER" id="PTHR46148:SF44">
    <property type="entry name" value="GAG-POL POLYPROTEIN"/>
    <property type="match status" value="1"/>
</dbReference>
<protein>
    <submittedName>
        <fullName evidence="2">DNA/RNA polymerases superfamily protein</fullName>
    </submittedName>
</protein>
<dbReference type="InterPro" id="IPR012337">
    <property type="entry name" value="RNaseH-like_sf"/>
</dbReference>
<evidence type="ECO:0000259" key="1">
    <source>
        <dbReference type="Pfam" id="PF24626"/>
    </source>
</evidence>
<dbReference type="Gene3D" id="3.30.420.10">
    <property type="entry name" value="Ribonuclease H-like superfamily/Ribonuclease H"/>
    <property type="match status" value="1"/>
</dbReference>
<keyword evidence="3" id="KW-1185">Reference proteome</keyword>
<dbReference type="EMBL" id="SMMG02000002">
    <property type="protein sequence ID" value="KAA3484998.1"/>
    <property type="molecule type" value="Genomic_DNA"/>
</dbReference>
<sequence length="163" mass="19426">MLRFWNHLQESLRTKLRYSTAFNPQSDGQSKRVIQFTYNNSHHASLGMSPFKALYRRRCKSPICWMEHSERKMVGPDLKAYAELKRKEISFEVGDKVFLKVSPWKKVIRFDQKGKLSPRFIGLYEVVEQVSLVVYRLELPLELSNIHNVFYVSMFRRYQSKTK</sequence>
<comment type="caution">
    <text evidence="2">The sequence shown here is derived from an EMBL/GenBank/DDBJ whole genome shotgun (WGS) entry which is preliminary data.</text>
</comment>
<gene>
    <name evidence="2" type="ORF">EPI10_007046</name>
</gene>
<dbReference type="Proteomes" id="UP000325315">
    <property type="component" value="Unassembled WGS sequence"/>
</dbReference>
<proteinExistence type="predicted"/>
<dbReference type="OrthoDB" id="1909122at2759"/>
<reference evidence="3" key="1">
    <citation type="journal article" date="2019" name="Plant Biotechnol. J.">
        <title>Genome sequencing of the Australian wild diploid species Gossypium australe highlights disease resistance and delayed gland morphogenesis.</title>
        <authorList>
            <person name="Cai Y."/>
            <person name="Cai X."/>
            <person name="Wang Q."/>
            <person name="Wang P."/>
            <person name="Zhang Y."/>
            <person name="Cai C."/>
            <person name="Xu Y."/>
            <person name="Wang K."/>
            <person name="Zhou Z."/>
            <person name="Wang C."/>
            <person name="Geng S."/>
            <person name="Li B."/>
            <person name="Dong Q."/>
            <person name="Hou Y."/>
            <person name="Wang H."/>
            <person name="Ai P."/>
            <person name="Liu Z."/>
            <person name="Yi F."/>
            <person name="Sun M."/>
            <person name="An G."/>
            <person name="Cheng J."/>
            <person name="Zhang Y."/>
            <person name="Shi Q."/>
            <person name="Xie Y."/>
            <person name="Shi X."/>
            <person name="Chang Y."/>
            <person name="Huang F."/>
            <person name="Chen Y."/>
            <person name="Hong S."/>
            <person name="Mi L."/>
            <person name="Sun Q."/>
            <person name="Zhang L."/>
            <person name="Zhou B."/>
            <person name="Peng R."/>
            <person name="Zhang X."/>
            <person name="Liu F."/>
        </authorList>
    </citation>
    <scope>NUCLEOTIDE SEQUENCE [LARGE SCALE GENOMIC DNA]</scope>
    <source>
        <strain evidence="3">cv. PA1801</strain>
    </source>
</reference>
<dbReference type="GO" id="GO:0003676">
    <property type="term" value="F:nucleic acid binding"/>
    <property type="evidence" value="ECO:0007669"/>
    <property type="project" value="InterPro"/>
</dbReference>
<evidence type="ECO:0000313" key="2">
    <source>
        <dbReference type="EMBL" id="KAA3484998.1"/>
    </source>
</evidence>
<name>A0A5B6WUB2_9ROSI</name>
<dbReference type="SUPFAM" id="SSF53098">
    <property type="entry name" value="Ribonuclease H-like"/>
    <property type="match status" value="1"/>
</dbReference>
<accession>A0A5B6WUB2</accession>
<dbReference type="Pfam" id="PF24626">
    <property type="entry name" value="SH3_Tf2-1"/>
    <property type="match status" value="1"/>
</dbReference>
<feature type="domain" description="Tf2-1-like SH3-like" evidence="1">
    <location>
        <begin position="94"/>
        <end position="158"/>
    </location>
</feature>
<evidence type="ECO:0000313" key="3">
    <source>
        <dbReference type="Proteomes" id="UP000325315"/>
    </source>
</evidence>
<dbReference type="AlphaFoldDB" id="A0A5B6WUB2"/>